<accession>A0A1G1W4U8</accession>
<evidence type="ECO:0000256" key="2">
    <source>
        <dbReference type="ARBA" id="ARBA00022679"/>
    </source>
</evidence>
<name>A0A1G1W4U8_9BACT</name>
<dbReference type="STRING" id="1802591.A2113_00425"/>
<dbReference type="Gene3D" id="3.40.50.2000">
    <property type="entry name" value="Glycogen Phosphorylase B"/>
    <property type="match status" value="2"/>
</dbReference>
<dbReference type="Pfam" id="PF00534">
    <property type="entry name" value="Glycos_transf_1"/>
    <property type="match status" value="1"/>
</dbReference>
<reference evidence="5 6" key="1">
    <citation type="journal article" date="2016" name="Nat. Commun.">
        <title>Thousands of microbial genomes shed light on interconnected biogeochemical processes in an aquifer system.</title>
        <authorList>
            <person name="Anantharaman K."/>
            <person name="Brown C.T."/>
            <person name="Hug L.A."/>
            <person name="Sharon I."/>
            <person name="Castelle C.J."/>
            <person name="Probst A.J."/>
            <person name="Thomas B.C."/>
            <person name="Singh A."/>
            <person name="Wilkins M.J."/>
            <person name="Karaoz U."/>
            <person name="Brodie E.L."/>
            <person name="Williams K.H."/>
            <person name="Hubbard S.S."/>
            <person name="Banfield J.F."/>
        </authorList>
    </citation>
    <scope>NUCLEOTIDE SEQUENCE [LARGE SCALE GENOMIC DNA]</scope>
</reference>
<organism evidence="5 6">
    <name type="scientific">Candidatus Woykebacteria bacterium GWA1_44_8</name>
    <dbReference type="NCBI Taxonomy" id="1802591"/>
    <lineage>
        <taxon>Bacteria</taxon>
        <taxon>Candidatus Woykeibacteriota</taxon>
    </lineage>
</organism>
<dbReference type="Pfam" id="PF13439">
    <property type="entry name" value="Glyco_transf_4"/>
    <property type="match status" value="1"/>
</dbReference>
<dbReference type="AlphaFoldDB" id="A0A1G1W4U8"/>
<dbReference type="EMBL" id="MHCN01000003">
    <property type="protein sequence ID" value="OGY22624.1"/>
    <property type="molecule type" value="Genomic_DNA"/>
</dbReference>
<evidence type="ECO:0000259" key="4">
    <source>
        <dbReference type="Pfam" id="PF13439"/>
    </source>
</evidence>
<keyword evidence="2" id="KW-0808">Transferase</keyword>
<dbReference type="GO" id="GO:0016757">
    <property type="term" value="F:glycosyltransferase activity"/>
    <property type="evidence" value="ECO:0007669"/>
    <property type="project" value="UniProtKB-KW"/>
</dbReference>
<evidence type="ECO:0000313" key="5">
    <source>
        <dbReference type="EMBL" id="OGY22624.1"/>
    </source>
</evidence>
<comment type="caution">
    <text evidence="5">The sequence shown here is derived from an EMBL/GenBank/DDBJ whole genome shotgun (WGS) entry which is preliminary data.</text>
</comment>
<evidence type="ECO:0000313" key="6">
    <source>
        <dbReference type="Proteomes" id="UP000176299"/>
    </source>
</evidence>
<dbReference type="PANTHER" id="PTHR12526:SF510">
    <property type="entry name" value="D-INOSITOL 3-PHOSPHATE GLYCOSYLTRANSFERASE"/>
    <property type="match status" value="1"/>
</dbReference>
<dbReference type="InterPro" id="IPR001296">
    <property type="entry name" value="Glyco_trans_1"/>
</dbReference>
<feature type="domain" description="Glycosyltransferase subfamily 4-like N-terminal" evidence="4">
    <location>
        <begin position="83"/>
        <end position="206"/>
    </location>
</feature>
<dbReference type="SUPFAM" id="SSF53756">
    <property type="entry name" value="UDP-Glycosyltransferase/glycogen phosphorylase"/>
    <property type="match status" value="1"/>
</dbReference>
<dbReference type="PANTHER" id="PTHR12526">
    <property type="entry name" value="GLYCOSYLTRANSFERASE"/>
    <property type="match status" value="1"/>
</dbReference>
<keyword evidence="1" id="KW-0328">Glycosyltransferase</keyword>
<sequence length="413" mass="46711">MMKHVLVISYFFPPIYSVESTMALNSVKYLSLYGWEPTVISAVRSEEFGKDLFVSVSFPEVKIMRTFSWENFISRAINWLGVVSDAMFGWAPFAWFAIRSITSSLPIEAIISRANPITSHLVAFRLKRQLGIQVPWVVLFGDPWTQNPYVKYRWPWVKPYRERIEKTILQEADAIVVTTELTKQLLVSKYGLADKIHVLPNTYDPAEFVNLVALPVPYTDHHQTMVLTYAGNLYGLRSPEPLFRALQIICQKGLMSYKQIKVRLIGSVGEFTSLIDQYQLQDMVEVVGNLPRYQTLQELSHSDVLLSIDAALPAPSIFLPAKLMDYLALNKPILAVTPVGETANLIKRTGSGFVVSPEDPTAIALVIEEMYLLFSQGKLVTTYNKTEVNRYSALDYGKQLTTLLDQLVVSKIS</sequence>
<protein>
    <recommendedName>
        <fullName evidence="7">Glycosyltransferase subfamily 4-like N-terminal domain-containing protein</fullName>
    </recommendedName>
</protein>
<dbReference type="Proteomes" id="UP000176299">
    <property type="component" value="Unassembled WGS sequence"/>
</dbReference>
<evidence type="ECO:0000256" key="1">
    <source>
        <dbReference type="ARBA" id="ARBA00022676"/>
    </source>
</evidence>
<evidence type="ECO:0000259" key="3">
    <source>
        <dbReference type="Pfam" id="PF00534"/>
    </source>
</evidence>
<feature type="domain" description="Glycosyl transferase family 1" evidence="3">
    <location>
        <begin position="226"/>
        <end position="370"/>
    </location>
</feature>
<dbReference type="InterPro" id="IPR028098">
    <property type="entry name" value="Glyco_trans_4-like_N"/>
</dbReference>
<proteinExistence type="predicted"/>
<dbReference type="CDD" id="cd03794">
    <property type="entry name" value="GT4_WbuB-like"/>
    <property type="match status" value="1"/>
</dbReference>
<gene>
    <name evidence="5" type="ORF">A2113_00425</name>
</gene>
<evidence type="ECO:0008006" key="7">
    <source>
        <dbReference type="Google" id="ProtNLM"/>
    </source>
</evidence>